<dbReference type="Gene3D" id="1.10.340.30">
    <property type="entry name" value="Hypothetical protein, domain 2"/>
    <property type="match status" value="1"/>
</dbReference>
<evidence type="ECO:0000313" key="3">
    <source>
        <dbReference type="Proteomes" id="UP001374535"/>
    </source>
</evidence>
<dbReference type="PANTHER" id="PTHR46213:SF13">
    <property type="entry name" value="DEMETER-LIKE PROTEIN 2-RELATED"/>
    <property type="match status" value="1"/>
</dbReference>
<organism evidence="2 3">
    <name type="scientific">Vigna mungo</name>
    <name type="common">Black gram</name>
    <name type="synonym">Phaseolus mungo</name>
    <dbReference type="NCBI Taxonomy" id="3915"/>
    <lineage>
        <taxon>Eukaryota</taxon>
        <taxon>Viridiplantae</taxon>
        <taxon>Streptophyta</taxon>
        <taxon>Embryophyta</taxon>
        <taxon>Tracheophyta</taxon>
        <taxon>Spermatophyta</taxon>
        <taxon>Magnoliopsida</taxon>
        <taxon>eudicotyledons</taxon>
        <taxon>Gunneridae</taxon>
        <taxon>Pentapetalae</taxon>
        <taxon>rosids</taxon>
        <taxon>fabids</taxon>
        <taxon>Fabales</taxon>
        <taxon>Fabaceae</taxon>
        <taxon>Papilionoideae</taxon>
        <taxon>50 kb inversion clade</taxon>
        <taxon>NPAAA clade</taxon>
        <taxon>indigoferoid/millettioid clade</taxon>
        <taxon>Phaseoleae</taxon>
        <taxon>Vigna</taxon>
    </lineage>
</organism>
<accession>A0AAQ3ND93</accession>
<dbReference type="GO" id="GO:0006284">
    <property type="term" value="P:base-excision repair"/>
    <property type="evidence" value="ECO:0007669"/>
    <property type="project" value="InterPro"/>
</dbReference>
<dbReference type="InterPro" id="IPR011257">
    <property type="entry name" value="DNA_glycosylase"/>
</dbReference>
<keyword evidence="3" id="KW-1185">Reference proteome</keyword>
<gene>
    <name evidence="2" type="ORF">V8G54_020196</name>
</gene>
<dbReference type="EMBL" id="CP144695">
    <property type="protein sequence ID" value="WVZ06850.1"/>
    <property type="molecule type" value="Genomic_DNA"/>
</dbReference>
<evidence type="ECO:0008006" key="4">
    <source>
        <dbReference type="Google" id="ProtNLM"/>
    </source>
</evidence>
<dbReference type="GO" id="GO:0035514">
    <property type="term" value="F:DNA demethylase activity"/>
    <property type="evidence" value="ECO:0007669"/>
    <property type="project" value="InterPro"/>
</dbReference>
<evidence type="ECO:0000256" key="1">
    <source>
        <dbReference type="SAM" id="MobiDB-lite"/>
    </source>
</evidence>
<dbReference type="PANTHER" id="PTHR46213">
    <property type="entry name" value="TRANSCRIPTIONAL ACTIVATOR DEMETER"/>
    <property type="match status" value="1"/>
</dbReference>
<dbReference type="InterPro" id="IPR023170">
    <property type="entry name" value="HhH_base_excis_C"/>
</dbReference>
<feature type="region of interest" description="Disordered" evidence="1">
    <location>
        <begin position="867"/>
        <end position="897"/>
    </location>
</feature>
<evidence type="ECO:0000313" key="2">
    <source>
        <dbReference type="EMBL" id="WVZ06850.1"/>
    </source>
</evidence>
<feature type="region of interest" description="Disordered" evidence="1">
    <location>
        <begin position="924"/>
        <end position="972"/>
    </location>
</feature>
<dbReference type="GO" id="GO:0141166">
    <property type="term" value="P:chromosomal 5-methylcytosine DNA demethylation pathway"/>
    <property type="evidence" value="ECO:0007669"/>
    <property type="project" value="InterPro"/>
</dbReference>
<feature type="compositionally biased region" description="Basic residues" evidence="1">
    <location>
        <begin position="145"/>
        <end position="154"/>
    </location>
</feature>
<feature type="compositionally biased region" description="Basic and acidic residues" evidence="1">
    <location>
        <begin position="927"/>
        <end position="947"/>
    </location>
</feature>
<dbReference type="InterPro" id="IPR044811">
    <property type="entry name" value="DME/ROS1"/>
</dbReference>
<proteinExistence type="predicted"/>
<dbReference type="CDD" id="cd00056">
    <property type="entry name" value="ENDO3c"/>
    <property type="match status" value="1"/>
</dbReference>
<reference evidence="2 3" key="1">
    <citation type="journal article" date="2023" name="Life. Sci Alliance">
        <title>Evolutionary insights into 3D genome organization and epigenetic landscape of Vigna mungo.</title>
        <authorList>
            <person name="Junaid A."/>
            <person name="Singh B."/>
            <person name="Bhatia S."/>
        </authorList>
    </citation>
    <scope>NUCLEOTIDE SEQUENCE [LARGE SCALE GENOMIC DNA]</scope>
    <source>
        <strain evidence="2">Urdbean</strain>
    </source>
</reference>
<name>A0AAQ3ND93_VIGMU</name>
<sequence>MPVINFEQLHQLNQFCTHFLSFCDSVDPQLGTWGLHIHHLFTFPNSNSYLNHVAGSSYFDYCSKTFAQIAPHQDDVIAAETRKDAATPITIEERNREGEDTNISTMCYNPQGKINGPTTKAAAVPAAQKDKSRDFDLNNTPLPKQPKRRKHRPKVVKEGQPKRTIKKAAAKTVQSKGNQAEKRKARKGLNTTPPQTEVTGEWTSGPKSTVKTCQRSLRFGSKEQAIDDHGRRENMLFANASSSRNRAADHNGLQECPNNSIGRDGLSTGCGLQAAGSKRKQPGIEQADNTSINLLGAQYNDMKAYCLNYGVQFPNLQKKRRSVKGRISEAPRKSSVTATKDVQLATFLQDARSHSYMSSPKCWASGSDYTAAGVPLLITATERAIQDKHQPLEYTLSLGQKRPTKRRSRASTRIDVRLAHSDRRTFGDAEGPQTCIDALVADLGASITKKKRTGKRSPVSYASSCKNERQDNTSACVDDREEIEIVDKNVDALADHFIFLNINKEAPERESHGQHMLVPYNQENGTIVAYKPKKKSIRPKVDIDEETNKVWALLLKDINNSGIDGSDAEKAIKWEQEREVYRGRAENFIAKMHQIQGICCGFCCWCFPHSKCIRPSFQFCIHGTRCSISSEVHEYMPQGKHKFAHEKHRFGSHELHLCIVDREENENRDTKILDQSELMAALFVTDESDSKKFESVQRHNNEHSPVDSAMTKEGQESLCQGSVRKELHNVISSQLAGVTSQTSGDFPTHQNPEKIGPFSDSYSEIEDLPSTAQFNIYYNRTSFRELLEMASSTMLHDVNGQRSKATESFTGRIDPSIDLNHDNQIGNLEKPDVIPYTLETLAPKEYTLQVTPNSGALKVNGYDRLTTEVPSSDSLKDKDENDKKYNFPTESDSKTAVVNSQGILSPLHLLQQINHDHNVFHISEQTQEPKQKEREKHVGNPNDEKRKGEGKKKSASVKPKSKKENNFDWDSLRVQAQAQAGKREKTEKTMDSVDWDAVRRADVNEISETIKERGMNNMLAERIQNFLNLLVDKHNGIDLEWLRDVPPDQANIKGLGLKSVECIRLLTLHHLAFPVDTNVGRIAVRLGWVPIQPLPESLQLHLLEFMRLKFRQKIRANLTSLCCIGTQCWMRYKNISGLDSAS</sequence>
<dbReference type="AlphaFoldDB" id="A0AAQ3ND93"/>
<dbReference type="InterPro" id="IPR003265">
    <property type="entry name" value="HhH-GPD_domain"/>
</dbReference>
<feature type="compositionally biased region" description="Polar residues" evidence="1">
    <location>
        <begin position="888"/>
        <end position="897"/>
    </location>
</feature>
<dbReference type="SUPFAM" id="SSF48150">
    <property type="entry name" value="DNA-glycosylase"/>
    <property type="match status" value="1"/>
</dbReference>
<feature type="region of interest" description="Disordered" evidence="1">
    <location>
        <begin position="110"/>
        <end position="211"/>
    </location>
</feature>
<feature type="compositionally biased region" description="Basic residues" evidence="1">
    <location>
        <begin position="948"/>
        <end position="961"/>
    </location>
</feature>
<dbReference type="GO" id="GO:0019104">
    <property type="term" value="F:DNA N-glycosylase activity"/>
    <property type="evidence" value="ECO:0007669"/>
    <property type="project" value="InterPro"/>
</dbReference>
<feature type="compositionally biased region" description="Polar residues" evidence="1">
    <location>
        <begin position="189"/>
        <end position="211"/>
    </location>
</feature>
<dbReference type="Proteomes" id="UP001374535">
    <property type="component" value="Chromosome 6"/>
</dbReference>
<dbReference type="Gene3D" id="1.10.1670.10">
    <property type="entry name" value="Helix-hairpin-Helix base-excision DNA repair enzymes (C-terminal)"/>
    <property type="match status" value="1"/>
</dbReference>
<feature type="compositionally biased region" description="Basic and acidic residues" evidence="1">
    <location>
        <begin position="874"/>
        <end position="885"/>
    </location>
</feature>
<protein>
    <recommendedName>
        <fullName evidence="4">HhH-GPD domain-containing protein</fullName>
    </recommendedName>
</protein>